<dbReference type="GeneID" id="23863223"/>
<organism evidence="1 2">
    <name type="scientific">Trypanosoma brucei gambiense (strain MHOM/CI/86/DAL972)</name>
    <dbReference type="NCBI Taxonomy" id="679716"/>
    <lineage>
        <taxon>Eukaryota</taxon>
        <taxon>Discoba</taxon>
        <taxon>Euglenozoa</taxon>
        <taxon>Kinetoplastea</taxon>
        <taxon>Metakinetoplastina</taxon>
        <taxon>Trypanosomatida</taxon>
        <taxon>Trypanosomatidae</taxon>
        <taxon>Trypanosoma</taxon>
    </lineage>
</organism>
<dbReference type="RefSeq" id="XP_011775310.1">
    <property type="nucleotide sequence ID" value="XM_011777008.1"/>
</dbReference>
<gene>
    <name evidence="1" type="ORF">TbgDal_VII8756</name>
</gene>
<dbReference type="EMBL" id="FN554970">
    <property type="protein sequence ID" value="CBH13032.1"/>
    <property type="molecule type" value="Genomic_DNA"/>
</dbReference>
<evidence type="ECO:0000313" key="1">
    <source>
        <dbReference type="EMBL" id="CBH13032.1"/>
    </source>
</evidence>
<dbReference type="KEGG" id="tbg:TbgDal_VII8756"/>
<protein>
    <submittedName>
        <fullName evidence="1">Uncharacterized protein</fullName>
    </submittedName>
</protein>
<evidence type="ECO:0000313" key="2">
    <source>
        <dbReference type="Proteomes" id="UP000002316"/>
    </source>
</evidence>
<reference evidence="2" key="1">
    <citation type="journal article" date="2010" name="PLoS Negl. Trop. Dis.">
        <title>The genome sequence of Trypanosoma brucei gambiense, causative agent of chronic human african trypanosomiasis.</title>
        <authorList>
            <person name="Jackson A.P."/>
            <person name="Sanders M."/>
            <person name="Berry A."/>
            <person name="McQuillan J."/>
            <person name="Aslett M.A."/>
            <person name="Quail M.A."/>
            <person name="Chukualim B."/>
            <person name="Capewell P."/>
            <person name="MacLeod A."/>
            <person name="Melville S.E."/>
            <person name="Gibson W."/>
            <person name="Barry J.D."/>
            <person name="Berriman M."/>
            <person name="Hertz-Fowler C."/>
        </authorList>
    </citation>
    <scope>NUCLEOTIDE SEQUENCE [LARGE SCALE GENOMIC DNA]</scope>
    <source>
        <strain evidence="2">MHOM/CI/86/DAL972</strain>
    </source>
</reference>
<proteinExistence type="predicted"/>
<dbReference type="AlphaFoldDB" id="C9ZUE5"/>
<sequence>MATAVADFPFRRCPCCAYMKALWCTLRTAGGCLLGCAVSMTSLLPFSPGTRLTRWRLNVVTVGNAIEPEYIRGTSVNHSLALSPNPITFHWFLARVFHKGASADVGNTRN</sequence>
<dbReference type="Proteomes" id="UP000002316">
    <property type="component" value="Chromosome 7"/>
</dbReference>
<name>C9ZUE5_TRYB9</name>
<accession>C9ZUE5</accession>